<dbReference type="InterPro" id="IPR011707">
    <property type="entry name" value="Cu-oxidase-like_N"/>
</dbReference>
<reference evidence="12 13" key="1">
    <citation type="journal article" date="2019" name="Nat. Ecol. Evol.">
        <title>Megaphylogeny resolves global patterns of mushroom evolution.</title>
        <authorList>
            <person name="Varga T."/>
            <person name="Krizsan K."/>
            <person name="Foldi C."/>
            <person name="Dima B."/>
            <person name="Sanchez-Garcia M."/>
            <person name="Sanchez-Ramirez S."/>
            <person name="Szollosi G.J."/>
            <person name="Szarkandi J.G."/>
            <person name="Papp V."/>
            <person name="Albert L."/>
            <person name="Andreopoulos W."/>
            <person name="Angelini C."/>
            <person name="Antonin V."/>
            <person name="Barry K.W."/>
            <person name="Bougher N.L."/>
            <person name="Buchanan P."/>
            <person name="Buyck B."/>
            <person name="Bense V."/>
            <person name="Catcheside P."/>
            <person name="Chovatia M."/>
            <person name="Cooper J."/>
            <person name="Damon W."/>
            <person name="Desjardin D."/>
            <person name="Finy P."/>
            <person name="Geml J."/>
            <person name="Haridas S."/>
            <person name="Hughes K."/>
            <person name="Justo A."/>
            <person name="Karasinski D."/>
            <person name="Kautmanova I."/>
            <person name="Kiss B."/>
            <person name="Kocsube S."/>
            <person name="Kotiranta H."/>
            <person name="LaButti K.M."/>
            <person name="Lechner B.E."/>
            <person name="Liimatainen K."/>
            <person name="Lipzen A."/>
            <person name="Lukacs Z."/>
            <person name="Mihaltcheva S."/>
            <person name="Morgado L.N."/>
            <person name="Niskanen T."/>
            <person name="Noordeloos M.E."/>
            <person name="Ohm R.A."/>
            <person name="Ortiz-Santana B."/>
            <person name="Ovrebo C."/>
            <person name="Racz N."/>
            <person name="Riley R."/>
            <person name="Savchenko A."/>
            <person name="Shiryaev A."/>
            <person name="Soop K."/>
            <person name="Spirin V."/>
            <person name="Szebenyi C."/>
            <person name="Tomsovsky M."/>
            <person name="Tulloss R.E."/>
            <person name="Uehling J."/>
            <person name="Grigoriev I.V."/>
            <person name="Vagvolgyi C."/>
            <person name="Papp T."/>
            <person name="Martin F.M."/>
            <person name="Miettinen O."/>
            <person name="Hibbett D.S."/>
            <person name="Nagy L.G."/>
        </authorList>
    </citation>
    <scope>NUCLEOTIDE SEQUENCE [LARGE SCALE GENOMIC DNA]</scope>
    <source>
        <strain evidence="12 13">CBS 962.96</strain>
    </source>
</reference>
<sequence length="519" mass="57136">MLALLSTFFAAVAILPAFAENNIVSPDGYERSAVTAGGTFPGTPILINKGDDVDISVHNELTDPTMRRSTSIHWHGFFQARSSYADGPAFVNQCPIPPNTTFHYNFSTAGQTGSYWYHSHLSTQYCDGLRGVFIVYDPEDPHKHLYDYDDESTIITLADWYHDPAPEDTNEFIRTATVPNPDSGLINGRGRFDGGDEVPYAIVNVEYGKRYRLRLVSISCRPLYNFSIDGHNFTAIELDGVSHDPVAAQSVDVYAAQRVSVILEANQTIGNYWIRAPPQPGTPAVKNLTRAILRYAGAPDEEPTTTRQDPPGHALNDAEMHPIAAEGPGKLGNGTADRTYIFNITQPFAGANQTVDVDKAAFFQINGTSYVSPPVPVLLQILSGASDARDFLPSEQVFLIEPNEIVDIVIPGGGAHPFHLHGHNFDIIQTSTQDHPNFYNPPRRDVVPINGGRTTFRFKADNPGAWFLHCHIDWHLEAGLAVVFAESPAENRDGPQKQATPADWQQLCPAYDDLDPDLQ</sequence>
<dbReference type="Pfam" id="PF07732">
    <property type="entry name" value="Cu-oxidase_3"/>
    <property type="match status" value="1"/>
</dbReference>
<feature type="region of interest" description="Disordered" evidence="7">
    <location>
        <begin position="297"/>
        <end position="317"/>
    </location>
</feature>
<keyword evidence="8" id="KW-0732">Signal</keyword>
<dbReference type="PROSITE" id="PS00079">
    <property type="entry name" value="MULTICOPPER_OXIDASE1"/>
    <property type="match status" value="2"/>
</dbReference>
<evidence type="ECO:0000313" key="12">
    <source>
        <dbReference type="EMBL" id="THU89661.1"/>
    </source>
</evidence>
<feature type="domain" description="Plastocyanin-like" evidence="11">
    <location>
        <begin position="23"/>
        <end position="139"/>
    </location>
</feature>
<dbReference type="InterPro" id="IPR001117">
    <property type="entry name" value="Cu-oxidase_2nd"/>
</dbReference>
<dbReference type="OrthoDB" id="2121828at2759"/>
<evidence type="ECO:0000256" key="2">
    <source>
        <dbReference type="ARBA" id="ARBA00022723"/>
    </source>
</evidence>
<keyword evidence="13" id="KW-1185">Reference proteome</keyword>
<accession>A0A4S8LKU3</accession>
<dbReference type="Pfam" id="PF07731">
    <property type="entry name" value="Cu-oxidase_2"/>
    <property type="match status" value="1"/>
</dbReference>
<name>A0A4S8LKU3_DENBC</name>
<feature type="chain" id="PRO_5020766292" evidence="8">
    <location>
        <begin position="20"/>
        <end position="519"/>
    </location>
</feature>
<dbReference type="PANTHER" id="PTHR11709:SF511">
    <property type="entry name" value="LACCASE"/>
    <property type="match status" value="1"/>
</dbReference>
<proteinExistence type="inferred from homology"/>
<keyword evidence="6" id="KW-0325">Glycoprotein</keyword>
<keyword evidence="4" id="KW-0186">Copper</keyword>
<protein>
    <submittedName>
        <fullName evidence="12">Laccase 3</fullName>
    </submittedName>
</protein>
<dbReference type="Gene3D" id="2.60.40.420">
    <property type="entry name" value="Cupredoxins - blue copper proteins"/>
    <property type="match status" value="3"/>
</dbReference>
<evidence type="ECO:0000256" key="8">
    <source>
        <dbReference type="SAM" id="SignalP"/>
    </source>
</evidence>
<evidence type="ECO:0000259" key="9">
    <source>
        <dbReference type="Pfam" id="PF00394"/>
    </source>
</evidence>
<organism evidence="12 13">
    <name type="scientific">Dendrothele bispora (strain CBS 962.96)</name>
    <dbReference type="NCBI Taxonomy" id="1314807"/>
    <lineage>
        <taxon>Eukaryota</taxon>
        <taxon>Fungi</taxon>
        <taxon>Dikarya</taxon>
        <taxon>Basidiomycota</taxon>
        <taxon>Agaricomycotina</taxon>
        <taxon>Agaricomycetes</taxon>
        <taxon>Agaricomycetidae</taxon>
        <taxon>Agaricales</taxon>
        <taxon>Agaricales incertae sedis</taxon>
        <taxon>Dendrothele</taxon>
    </lineage>
</organism>
<dbReference type="InterPro" id="IPR011706">
    <property type="entry name" value="Cu-oxidase_C"/>
</dbReference>
<dbReference type="AlphaFoldDB" id="A0A4S8LKU3"/>
<dbReference type="CDD" id="cd13903">
    <property type="entry name" value="CuRO_3_Tv-LCC_like"/>
    <property type="match status" value="1"/>
</dbReference>
<dbReference type="InterPro" id="IPR002355">
    <property type="entry name" value="Cu_oxidase_Cu_BS"/>
</dbReference>
<evidence type="ECO:0000256" key="6">
    <source>
        <dbReference type="ARBA" id="ARBA00023180"/>
    </source>
</evidence>
<evidence type="ECO:0000256" key="5">
    <source>
        <dbReference type="ARBA" id="ARBA00023157"/>
    </source>
</evidence>
<dbReference type="InterPro" id="IPR008972">
    <property type="entry name" value="Cupredoxin"/>
</dbReference>
<dbReference type="EMBL" id="ML179360">
    <property type="protein sequence ID" value="THU89661.1"/>
    <property type="molecule type" value="Genomic_DNA"/>
</dbReference>
<keyword evidence="5" id="KW-1015">Disulfide bond</keyword>
<evidence type="ECO:0000256" key="3">
    <source>
        <dbReference type="ARBA" id="ARBA00023002"/>
    </source>
</evidence>
<comment type="similarity">
    <text evidence="1">Belongs to the multicopper oxidase family.</text>
</comment>
<dbReference type="Proteomes" id="UP000297245">
    <property type="component" value="Unassembled WGS sequence"/>
</dbReference>
<dbReference type="InterPro" id="IPR033138">
    <property type="entry name" value="Cu_oxidase_CS"/>
</dbReference>
<keyword evidence="2" id="KW-0479">Metal-binding</keyword>
<dbReference type="FunFam" id="2.60.40.420:FF:000045">
    <property type="entry name" value="Laccase 2"/>
    <property type="match status" value="1"/>
</dbReference>
<dbReference type="PANTHER" id="PTHR11709">
    <property type="entry name" value="MULTI-COPPER OXIDASE"/>
    <property type="match status" value="1"/>
</dbReference>
<evidence type="ECO:0000259" key="10">
    <source>
        <dbReference type="Pfam" id="PF07731"/>
    </source>
</evidence>
<evidence type="ECO:0000256" key="1">
    <source>
        <dbReference type="ARBA" id="ARBA00010609"/>
    </source>
</evidence>
<dbReference type="SUPFAM" id="SSF49503">
    <property type="entry name" value="Cupredoxins"/>
    <property type="match status" value="3"/>
</dbReference>
<feature type="domain" description="Plastocyanin-like" evidence="9">
    <location>
        <begin position="151"/>
        <end position="298"/>
    </location>
</feature>
<evidence type="ECO:0000256" key="7">
    <source>
        <dbReference type="SAM" id="MobiDB-lite"/>
    </source>
</evidence>
<gene>
    <name evidence="12" type="ORF">K435DRAFT_841713</name>
</gene>
<dbReference type="Pfam" id="PF00394">
    <property type="entry name" value="Cu-oxidase"/>
    <property type="match status" value="1"/>
</dbReference>
<dbReference type="GO" id="GO:0016491">
    <property type="term" value="F:oxidoreductase activity"/>
    <property type="evidence" value="ECO:0007669"/>
    <property type="project" value="UniProtKB-KW"/>
</dbReference>
<dbReference type="PROSITE" id="PS00080">
    <property type="entry name" value="MULTICOPPER_OXIDASE2"/>
    <property type="match status" value="1"/>
</dbReference>
<keyword evidence="3" id="KW-0560">Oxidoreductase</keyword>
<feature type="signal peptide" evidence="8">
    <location>
        <begin position="1"/>
        <end position="19"/>
    </location>
</feature>
<feature type="domain" description="Plastocyanin-like" evidence="10">
    <location>
        <begin position="370"/>
        <end position="489"/>
    </location>
</feature>
<dbReference type="InterPro" id="IPR045087">
    <property type="entry name" value="Cu-oxidase_fam"/>
</dbReference>
<dbReference type="GO" id="GO:0005507">
    <property type="term" value="F:copper ion binding"/>
    <property type="evidence" value="ECO:0007669"/>
    <property type="project" value="InterPro"/>
</dbReference>
<evidence type="ECO:0000256" key="4">
    <source>
        <dbReference type="ARBA" id="ARBA00023008"/>
    </source>
</evidence>
<evidence type="ECO:0000313" key="13">
    <source>
        <dbReference type="Proteomes" id="UP000297245"/>
    </source>
</evidence>
<evidence type="ECO:0000259" key="11">
    <source>
        <dbReference type="Pfam" id="PF07732"/>
    </source>
</evidence>